<protein>
    <submittedName>
        <fullName evidence="1">Uncharacterized protein</fullName>
    </submittedName>
</protein>
<dbReference type="Proteomes" id="UP000178099">
    <property type="component" value="Unassembled WGS sequence"/>
</dbReference>
<comment type="caution">
    <text evidence="1">The sequence shown here is derived from an EMBL/GenBank/DDBJ whole genome shotgun (WGS) entry which is preliminary data.</text>
</comment>
<sequence length="143" mass="16218">MLEIYDSLSSILQQVFALDPSHTVATLPFIALWPDCSDPCKKCGKDIEGTSFFVFSVKKYCAECRQELSEKESAQEAAYAQDSMNLLREVEQALGHDCDGLTDEEVRKRASKGFLDVVIKRKSELFFNSRERNGDGIQNRNNR</sequence>
<gene>
    <name evidence="1" type="ORF">A3D67_04035</name>
</gene>
<evidence type="ECO:0000313" key="1">
    <source>
        <dbReference type="EMBL" id="OGZ10058.1"/>
    </source>
</evidence>
<proteinExistence type="predicted"/>
<dbReference type="EMBL" id="MHLN01000044">
    <property type="protein sequence ID" value="OGZ10058.1"/>
    <property type="molecule type" value="Genomic_DNA"/>
</dbReference>
<evidence type="ECO:0000313" key="2">
    <source>
        <dbReference type="Proteomes" id="UP000178099"/>
    </source>
</evidence>
<name>A0A1G2DBD2_9BACT</name>
<reference evidence="1 2" key="1">
    <citation type="journal article" date="2016" name="Nat. Commun.">
        <title>Thousands of microbial genomes shed light on interconnected biogeochemical processes in an aquifer system.</title>
        <authorList>
            <person name="Anantharaman K."/>
            <person name="Brown C.T."/>
            <person name="Hug L.A."/>
            <person name="Sharon I."/>
            <person name="Castelle C.J."/>
            <person name="Probst A.J."/>
            <person name="Thomas B.C."/>
            <person name="Singh A."/>
            <person name="Wilkins M.J."/>
            <person name="Karaoz U."/>
            <person name="Brodie E.L."/>
            <person name="Williams K.H."/>
            <person name="Hubbard S.S."/>
            <person name="Banfield J.F."/>
        </authorList>
    </citation>
    <scope>NUCLEOTIDE SEQUENCE [LARGE SCALE GENOMIC DNA]</scope>
</reference>
<accession>A0A1G2DBD2</accession>
<organism evidence="1 2">
    <name type="scientific">Candidatus Lloydbacteria bacterium RIFCSPHIGHO2_02_FULL_51_22</name>
    <dbReference type="NCBI Taxonomy" id="1798663"/>
    <lineage>
        <taxon>Bacteria</taxon>
        <taxon>Candidatus Lloydiibacteriota</taxon>
    </lineage>
</organism>
<dbReference type="AlphaFoldDB" id="A0A1G2DBD2"/>